<sequence length="155" mass="16740">MSAAILALDPGTTQTGVVVYRSGRVVSADVMDNGDVVDLLPRIEADELAVEMVASYGMAVGKEVFRTVWWTGRFAEAWARRTGCLPMEVFRKDVKLHLCNSPRAKDANIRQALIDMLGPQGTKKAPGPTYGVKSHAWAALAVAVTADARLRQEAA</sequence>
<dbReference type="Proteomes" id="UP001595892">
    <property type="component" value="Unassembled WGS sequence"/>
</dbReference>
<keyword evidence="2" id="KW-1185">Reference proteome</keyword>
<protein>
    <submittedName>
        <fullName evidence="1">Uncharacterized protein</fullName>
    </submittedName>
</protein>
<name>A0ABV9NQU8_9GAMM</name>
<accession>A0ABV9NQU8</accession>
<comment type="caution">
    <text evidence="1">The sequence shown here is derived from an EMBL/GenBank/DDBJ whole genome shotgun (WGS) entry which is preliminary data.</text>
</comment>
<gene>
    <name evidence="1" type="ORF">ACFO3Q_15045</name>
</gene>
<organism evidence="1 2">
    <name type="scientific">Coralloluteibacterium thermophilum</name>
    <dbReference type="NCBI Taxonomy" id="2707049"/>
    <lineage>
        <taxon>Bacteria</taxon>
        <taxon>Pseudomonadati</taxon>
        <taxon>Pseudomonadota</taxon>
        <taxon>Gammaproteobacteria</taxon>
        <taxon>Lysobacterales</taxon>
        <taxon>Lysobacteraceae</taxon>
        <taxon>Coralloluteibacterium</taxon>
    </lineage>
</organism>
<dbReference type="Gene3D" id="3.30.420.10">
    <property type="entry name" value="Ribonuclease H-like superfamily/Ribonuclease H"/>
    <property type="match status" value="1"/>
</dbReference>
<evidence type="ECO:0000313" key="1">
    <source>
        <dbReference type="EMBL" id="MFC4729484.1"/>
    </source>
</evidence>
<proteinExistence type="predicted"/>
<dbReference type="RefSeq" id="WP_377005533.1">
    <property type="nucleotide sequence ID" value="NZ_JBHSGG010000044.1"/>
</dbReference>
<reference evidence="2" key="1">
    <citation type="journal article" date="2019" name="Int. J. Syst. Evol. Microbiol.">
        <title>The Global Catalogue of Microorganisms (GCM) 10K type strain sequencing project: providing services to taxonomists for standard genome sequencing and annotation.</title>
        <authorList>
            <consortium name="The Broad Institute Genomics Platform"/>
            <consortium name="The Broad Institute Genome Sequencing Center for Infectious Disease"/>
            <person name="Wu L."/>
            <person name="Ma J."/>
        </authorList>
    </citation>
    <scope>NUCLEOTIDE SEQUENCE [LARGE SCALE GENOMIC DNA]</scope>
    <source>
        <strain evidence="2">CGMCC 1.13574</strain>
    </source>
</reference>
<dbReference type="EMBL" id="JBHSGG010000044">
    <property type="protein sequence ID" value="MFC4729484.1"/>
    <property type="molecule type" value="Genomic_DNA"/>
</dbReference>
<dbReference type="InterPro" id="IPR036397">
    <property type="entry name" value="RNaseH_sf"/>
</dbReference>
<evidence type="ECO:0000313" key="2">
    <source>
        <dbReference type="Proteomes" id="UP001595892"/>
    </source>
</evidence>